<dbReference type="AlphaFoldDB" id="A0A7R9DJM9"/>
<reference evidence="4" key="1">
    <citation type="submission" date="2020-11" db="EMBL/GenBank/DDBJ databases">
        <authorList>
            <person name="Tran Van P."/>
        </authorList>
    </citation>
    <scope>NUCLEOTIDE SEQUENCE</scope>
</reference>
<dbReference type="GO" id="GO:0008083">
    <property type="term" value="F:growth factor activity"/>
    <property type="evidence" value="ECO:0007669"/>
    <property type="project" value="UniProtKB-KW"/>
</dbReference>
<feature type="domain" description="Platelet-derived growth factor (PDGF) family profile" evidence="3">
    <location>
        <begin position="51"/>
        <end position="156"/>
    </location>
</feature>
<proteinExistence type="inferred from homology"/>
<protein>
    <recommendedName>
        <fullName evidence="3">Platelet-derived growth factor (PDGF) family profile domain-containing protein</fullName>
    </recommendedName>
</protein>
<sequence length="219" mass="24098">MTPPRRELLTKKSQTCKINTKQYHSRRENNQTADFHCSERSPTTRPTDHGRALSTKDVNLMNKLFKNAIPKTKCKIRSTLVTLPDPPNGFFYLPSCVSVKRCVGCCSDELTECLPTATRLVKKQCEAISLSHGTYSKCEAISLSHGTYSKCEAISLSHGTYSKCEAISLSHGTYSKCEAISLSHGAYSKCEAISLSHGAYSKCEAISLSHGTYSKCEAI</sequence>
<comment type="similarity">
    <text evidence="1">Belongs to the PDGF/VEGF growth factor family.</text>
</comment>
<dbReference type="EMBL" id="OD010196">
    <property type="protein sequence ID" value="CAD7415965.1"/>
    <property type="molecule type" value="Genomic_DNA"/>
</dbReference>
<dbReference type="GO" id="GO:0016020">
    <property type="term" value="C:membrane"/>
    <property type="evidence" value="ECO:0007669"/>
    <property type="project" value="InterPro"/>
</dbReference>
<name>A0A7R9DJM9_TIMPO</name>
<organism evidence="4">
    <name type="scientific">Timema poppense</name>
    <name type="common">Walking stick</name>
    <dbReference type="NCBI Taxonomy" id="170557"/>
    <lineage>
        <taxon>Eukaryota</taxon>
        <taxon>Metazoa</taxon>
        <taxon>Ecdysozoa</taxon>
        <taxon>Arthropoda</taxon>
        <taxon>Hexapoda</taxon>
        <taxon>Insecta</taxon>
        <taxon>Pterygota</taxon>
        <taxon>Neoptera</taxon>
        <taxon>Polyneoptera</taxon>
        <taxon>Phasmatodea</taxon>
        <taxon>Timematodea</taxon>
        <taxon>Timematoidea</taxon>
        <taxon>Timematidae</taxon>
        <taxon>Timema</taxon>
    </lineage>
</organism>
<gene>
    <name evidence="4" type="ORF">TPSB3V08_LOCUS10696</name>
</gene>
<dbReference type="SUPFAM" id="SSF57501">
    <property type="entry name" value="Cystine-knot cytokines"/>
    <property type="match status" value="1"/>
</dbReference>
<dbReference type="PROSITE" id="PS50278">
    <property type="entry name" value="PDGF_2"/>
    <property type="match status" value="1"/>
</dbReference>
<dbReference type="InterPro" id="IPR000072">
    <property type="entry name" value="PDGF/VEGF_dom"/>
</dbReference>
<feature type="region of interest" description="Disordered" evidence="2">
    <location>
        <begin position="24"/>
        <end position="50"/>
    </location>
</feature>
<dbReference type="Pfam" id="PF00341">
    <property type="entry name" value="PDGF"/>
    <property type="match status" value="1"/>
</dbReference>
<dbReference type="Gene3D" id="2.10.90.10">
    <property type="entry name" value="Cystine-knot cytokines"/>
    <property type="match status" value="1"/>
</dbReference>
<evidence type="ECO:0000256" key="2">
    <source>
        <dbReference type="SAM" id="MobiDB-lite"/>
    </source>
</evidence>
<evidence type="ECO:0000313" key="4">
    <source>
        <dbReference type="EMBL" id="CAD7415965.1"/>
    </source>
</evidence>
<dbReference type="InterPro" id="IPR029034">
    <property type="entry name" value="Cystine-knot_cytokine"/>
</dbReference>
<dbReference type="SMART" id="SM00141">
    <property type="entry name" value="PDGF"/>
    <property type="match status" value="1"/>
</dbReference>
<evidence type="ECO:0000259" key="3">
    <source>
        <dbReference type="PROSITE" id="PS50278"/>
    </source>
</evidence>
<keyword evidence="1" id="KW-0339">Growth factor</keyword>
<accession>A0A7R9DJM9</accession>
<evidence type="ECO:0000256" key="1">
    <source>
        <dbReference type="RuleBase" id="RU003818"/>
    </source>
</evidence>